<keyword evidence="2" id="KW-1185">Reference proteome</keyword>
<keyword evidence="1" id="KW-0238">DNA-binding</keyword>
<protein>
    <submittedName>
        <fullName evidence="1">Single-stranded DNA-binding protein</fullName>
    </submittedName>
</protein>
<organism evidence="1 2">
    <name type="scientific">Aminirod propionatiphilus</name>
    <dbReference type="NCBI Taxonomy" id="3415223"/>
    <lineage>
        <taxon>Bacteria</taxon>
        <taxon>Thermotogati</taxon>
        <taxon>Synergistota</taxon>
        <taxon>Synergistia</taxon>
        <taxon>Synergistales</taxon>
        <taxon>Aminiphilaceae</taxon>
        <taxon>Aminirod</taxon>
    </lineage>
</organism>
<reference evidence="1" key="1">
    <citation type="submission" date="2021-05" db="EMBL/GenBank/DDBJ databases">
        <title>An isolated secondary fermenter in methanogenic hydrocarbon-degrading communities.</title>
        <authorList>
            <person name="Liu Y.-F."/>
            <person name="Liu Z.-l."/>
        </authorList>
    </citation>
    <scope>NUCLEOTIDE SEQUENCE</scope>
    <source>
        <strain evidence="1">L-13</strain>
    </source>
</reference>
<evidence type="ECO:0000313" key="1">
    <source>
        <dbReference type="EMBL" id="QVL37091.1"/>
    </source>
</evidence>
<name>A0ACD1DXZ8_9BACT</name>
<sequence length="179" mass="19392">MARGFNKVVLMGNLTRDPEIRYTAANKAYARFTVAVGRSWKGSNGELQEHTDFIPVVVWGIQAEHCERYLSKGRPVLIEGSINTRSYETPQGEKRYVTEVQAQGVTFLGGRRDEGASGSSSSYGEGGDRGATRSGADVGSFRDGGFQKPLPKSGADDFPLDISEYEGGDSGEEEADIPF</sequence>
<evidence type="ECO:0000313" key="2">
    <source>
        <dbReference type="Proteomes" id="UP000682204"/>
    </source>
</evidence>
<dbReference type="Proteomes" id="UP000682204">
    <property type="component" value="Chromosome"/>
</dbReference>
<gene>
    <name evidence="1" type="ORF">KIH16_04825</name>
</gene>
<accession>A0ACD1DXZ8</accession>
<dbReference type="EMBL" id="CP074691">
    <property type="protein sequence ID" value="QVL37091.1"/>
    <property type="molecule type" value="Genomic_DNA"/>
</dbReference>
<proteinExistence type="predicted"/>